<dbReference type="Pfam" id="PF21671">
    <property type="entry name" value="CPL1-like"/>
    <property type="match status" value="1"/>
</dbReference>
<feature type="compositionally biased region" description="Polar residues" evidence="1">
    <location>
        <begin position="45"/>
        <end position="66"/>
    </location>
</feature>
<evidence type="ECO:0000313" key="4">
    <source>
        <dbReference type="Proteomes" id="UP000717328"/>
    </source>
</evidence>
<dbReference type="InterPro" id="IPR000210">
    <property type="entry name" value="BTB/POZ_dom"/>
</dbReference>
<dbReference type="SUPFAM" id="SSF54695">
    <property type="entry name" value="POZ domain"/>
    <property type="match status" value="1"/>
</dbReference>
<sequence length="648" mass="70955">MLKSLPLEPPPPTIIPDVQISDVPLERTPSTEESLPATRAPPVPTQKNTASPRASSPALATTSPQSVPAPRSRALLVYTAATRAQLPAPCALPAICARVAHSPILKSALRAASPSAATSYSAPTAPRAISTTSRVLPAAARAVLDSLTHNLATPTAKIAQTKLHSLTQAPRLAPVRRAYMNPRRLATNRTHPVVVPTSLPYPTGAVSKRAIRPPRCLKAGQKACALYSAAIGRSRSVLKGFECVSVDSDLWSCGGCVDRSTLTGQHKDAGRDCSAIPDVDAVECQSGSCIVLNSQDADVVFQSSDGIQFRIHRLNLSVSSEGFSPPDQATFDDVTLLSETSSTLDLLFRFMYPEPQPDLERLEFEALALLAEAAEKYQVYSAINTSTINLIKRLPNHATEVLLHALKHGKCALLARVAPLLLDCRLEDILPLLPDHHIIPWVKYHAQWSNVWKRLISPDEVRQLPRTACAGCGRMPNDRVVEAMDNLSTTISVLQDLQSVFPKCSGCSELPAFSTWKQALEERIQKLPSTTEIFLARKLAPFQVSRFLIFLHHPLFTLQAGTEFYNRNTLGGDIRPAVVMWHAVRTKNGALMDEVAPFLIGHSLFETIKIFEHAMVSAWIDYYERWKTIARNALQFASQRQVSKKSLK</sequence>
<dbReference type="Proteomes" id="UP000717328">
    <property type="component" value="Unassembled WGS sequence"/>
</dbReference>
<evidence type="ECO:0000259" key="2">
    <source>
        <dbReference type="PROSITE" id="PS50097"/>
    </source>
</evidence>
<reference evidence="3" key="1">
    <citation type="submission" date="2021-02" db="EMBL/GenBank/DDBJ databases">
        <authorList>
            <person name="Nieuwenhuis M."/>
            <person name="Van De Peppel L.J.J."/>
        </authorList>
    </citation>
    <scope>NUCLEOTIDE SEQUENCE</scope>
    <source>
        <strain evidence="3">D49</strain>
    </source>
</reference>
<dbReference type="InterPro" id="IPR038955">
    <property type="entry name" value="PriA/CPL1_fungi"/>
</dbReference>
<dbReference type="InterPro" id="IPR048661">
    <property type="entry name" value="CPL1-like"/>
</dbReference>
<name>A0A9P7KI52_9AGAR</name>
<dbReference type="InterPro" id="IPR011333">
    <property type="entry name" value="SKP1/BTB/POZ_sf"/>
</dbReference>
<comment type="caution">
    <text evidence="3">The sequence shown here is derived from an EMBL/GenBank/DDBJ whole genome shotgun (WGS) entry which is preliminary data.</text>
</comment>
<protein>
    <recommendedName>
        <fullName evidence="2">BTB domain-containing protein</fullName>
    </recommendedName>
</protein>
<dbReference type="Pfam" id="PF00651">
    <property type="entry name" value="BTB"/>
    <property type="match status" value="1"/>
</dbReference>
<proteinExistence type="predicted"/>
<dbReference type="PANTHER" id="PTHR35192:SF2">
    <property type="entry name" value="APPLE DOMAIN-CONTAINING PROTEIN"/>
    <property type="match status" value="1"/>
</dbReference>
<dbReference type="EMBL" id="JABCKI010000051">
    <property type="protein sequence ID" value="KAG5653456.1"/>
    <property type="molecule type" value="Genomic_DNA"/>
</dbReference>
<dbReference type="Gene3D" id="3.30.710.10">
    <property type="entry name" value="Potassium Channel Kv1.1, Chain A"/>
    <property type="match status" value="1"/>
</dbReference>
<feature type="region of interest" description="Disordered" evidence="1">
    <location>
        <begin position="1"/>
        <end position="67"/>
    </location>
</feature>
<dbReference type="PANTHER" id="PTHR35192">
    <property type="entry name" value="PROTEIN, PUTATIVE-RELATED"/>
    <property type="match status" value="1"/>
</dbReference>
<organism evidence="3 4">
    <name type="scientific">Sphagnurus paluster</name>
    <dbReference type="NCBI Taxonomy" id="117069"/>
    <lineage>
        <taxon>Eukaryota</taxon>
        <taxon>Fungi</taxon>
        <taxon>Dikarya</taxon>
        <taxon>Basidiomycota</taxon>
        <taxon>Agaricomycotina</taxon>
        <taxon>Agaricomycetes</taxon>
        <taxon>Agaricomycetidae</taxon>
        <taxon>Agaricales</taxon>
        <taxon>Tricholomatineae</taxon>
        <taxon>Lyophyllaceae</taxon>
        <taxon>Sphagnurus</taxon>
    </lineage>
</organism>
<evidence type="ECO:0000313" key="3">
    <source>
        <dbReference type="EMBL" id="KAG5653456.1"/>
    </source>
</evidence>
<dbReference type="OrthoDB" id="3184970at2759"/>
<evidence type="ECO:0000256" key="1">
    <source>
        <dbReference type="SAM" id="MobiDB-lite"/>
    </source>
</evidence>
<feature type="domain" description="BTB" evidence="2">
    <location>
        <begin position="297"/>
        <end position="352"/>
    </location>
</feature>
<keyword evidence="4" id="KW-1185">Reference proteome</keyword>
<dbReference type="AlphaFoldDB" id="A0A9P7KI52"/>
<feature type="non-terminal residue" evidence="3">
    <location>
        <position position="1"/>
    </location>
</feature>
<accession>A0A9P7KI52</accession>
<dbReference type="PROSITE" id="PS50097">
    <property type="entry name" value="BTB"/>
    <property type="match status" value="1"/>
</dbReference>
<reference evidence="3" key="2">
    <citation type="submission" date="2021-10" db="EMBL/GenBank/DDBJ databases">
        <title>Phylogenomics reveals ancestral predisposition of the termite-cultivated fungus Termitomyces towards a domesticated lifestyle.</title>
        <authorList>
            <person name="Auxier B."/>
            <person name="Grum-Grzhimaylo A."/>
            <person name="Cardenas M.E."/>
            <person name="Lodge J.D."/>
            <person name="Laessoe T."/>
            <person name="Pedersen O."/>
            <person name="Smith M.E."/>
            <person name="Kuyper T.W."/>
            <person name="Franco-Molano E.A."/>
            <person name="Baroni T.J."/>
            <person name="Aanen D.K."/>
        </authorList>
    </citation>
    <scope>NUCLEOTIDE SEQUENCE</scope>
    <source>
        <strain evidence="3">D49</strain>
    </source>
</reference>
<gene>
    <name evidence="3" type="ORF">H0H81_000225</name>
</gene>